<protein>
    <submittedName>
        <fullName evidence="2">Inner membrane protein YagU</fullName>
    </submittedName>
</protein>
<feature type="transmembrane region" description="Helical" evidence="1">
    <location>
        <begin position="35"/>
        <end position="54"/>
    </location>
</feature>
<feature type="transmembrane region" description="Helical" evidence="1">
    <location>
        <begin position="94"/>
        <end position="118"/>
    </location>
</feature>
<evidence type="ECO:0000313" key="3">
    <source>
        <dbReference type="Proteomes" id="UP000005332"/>
    </source>
</evidence>
<gene>
    <name evidence="2" type="ORF">HMPREF9153_1725</name>
</gene>
<sequence>MNICQHVIVPERWVVQGVDHMTSNTTEPCRRRYGAALWAGVLAGIIGAIVKFGWEVPLPPRTAARNATNPPQQLLQQLGFSEHFTHMSYTFSGWPLPFVSFIVHFGFSIFFAVVYALLAEKHPRVKLWQGAVFGLAIWVLFHLILMPAMGTVPAPWHQPFDEHLSESFGHVFWMWVIELTRRDLRNRITGEPDAEVPLPALGGN</sequence>
<keyword evidence="1" id="KW-0472">Membrane</keyword>
<dbReference type="InterPro" id="IPR009898">
    <property type="entry name" value="DUF1440"/>
</dbReference>
<comment type="caution">
    <text evidence="2">The sequence shown here is derived from an EMBL/GenBank/DDBJ whole genome shotgun (WGS) entry which is preliminary data.</text>
</comment>
<dbReference type="PATRIC" id="fig|997355.3.peg.1697"/>
<dbReference type="HOGENOM" id="CLU_095313_0_1_11"/>
<keyword evidence="3" id="KW-1185">Reference proteome</keyword>
<organism evidence="2 3">
    <name type="scientific">Cutibacterium avidum ATCC 25577</name>
    <dbReference type="NCBI Taxonomy" id="997355"/>
    <lineage>
        <taxon>Bacteria</taxon>
        <taxon>Bacillati</taxon>
        <taxon>Actinomycetota</taxon>
        <taxon>Actinomycetes</taxon>
        <taxon>Propionibacteriales</taxon>
        <taxon>Propionibacteriaceae</taxon>
        <taxon>Cutibacterium</taxon>
    </lineage>
</organism>
<keyword evidence="1" id="KW-0812">Transmembrane</keyword>
<keyword evidence="1" id="KW-1133">Transmembrane helix</keyword>
<feature type="transmembrane region" description="Helical" evidence="1">
    <location>
        <begin position="130"/>
        <end position="150"/>
    </location>
</feature>
<dbReference type="EMBL" id="AGBA01000015">
    <property type="protein sequence ID" value="EGY76772.1"/>
    <property type="molecule type" value="Genomic_DNA"/>
</dbReference>
<proteinExistence type="predicted"/>
<dbReference type="Pfam" id="PF07274">
    <property type="entry name" value="DUF1440"/>
    <property type="match status" value="1"/>
</dbReference>
<name>G4CZ53_9ACTN</name>
<dbReference type="AlphaFoldDB" id="G4CZ53"/>
<evidence type="ECO:0000313" key="2">
    <source>
        <dbReference type="EMBL" id="EGY76772.1"/>
    </source>
</evidence>
<accession>G4CZ53</accession>
<evidence type="ECO:0000256" key="1">
    <source>
        <dbReference type="SAM" id="Phobius"/>
    </source>
</evidence>
<reference evidence="2 3" key="1">
    <citation type="submission" date="2011-06" db="EMBL/GenBank/DDBJ databases">
        <authorList>
            <person name="Muzny D."/>
            <person name="Qin X."/>
            <person name="Deng J."/>
            <person name="Jiang H."/>
            <person name="Liu Y."/>
            <person name="Qu J."/>
            <person name="Song X.-Z."/>
            <person name="Zhang L."/>
            <person name="Thornton R."/>
            <person name="Coyle M."/>
            <person name="Francisco L."/>
            <person name="Jackson L."/>
            <person name="Javaid M."/>
            <person name="Korchina V."/>
            <person name="Kovar C."/>
            <person name="Mata R."/>
            <person name="Mathew T."/>
            <person name="Ngo R."/>
            <person name="Nguyen L."/>
            <person name="Nguyen N."/>
            <person name="Okwuonu G."/>
            <person name="Ongeri F."/>
            <person name="Pham C."/>
            <person name="Simmons D."/>
            <person name="Wilczek-Boney K."/>
            <person name="Hale W."/>
            <person name="Jakkamsetti A."/>
            <person name="Pham P."/>
            <person name="Ruth R."/>
            <person name="San Lucas F."/>
            <person name="Warren J."/>
            <person name="Zhang J."/>
            <person name="Zhao Z."/>
            <person name="Zhou C."/>
            <person name="Zhu D."/>
            <person name="Lee S."/>
            <person name="Bess C."/>
            <person name="Blankenburg K."/>
            <person name="Forbes L."/>
            <person name="Fu Q."/>
            <person name="Gubbala S."/>
            <person name="Hirani K."/>
            <person name="Jayaseelan J.C."/>
            <person name="Lara F."/>
            <person name="Munidasa M."/>
            <person name="Palculict T."/>
            <person name="Patil S."/>
            <person name="Pu L.-L."/>
            <person name="Saada N."/>
            <person name="Tang L."/>
            <person name="Weissenberger G."/>
            <person name="Zhu Y."/>
            <person name="Hemphill L."/>
            <person name="Shang Y."/>
            <person name="Youmans B."/>
            <person name="Ayvaz T."/>
            <person name="Ross M."/>
            <person name="Santibanez J."/>
            <person name="Aqrawi P."/>
            <person name="Gross S."/>
            <person name="Joshi V."/>
            <person name="Fowler G."/>
            <person name="Nazareth L."/>
            <person name="Reid J."/>
            <person name="Worley K."/>
            <person name="Petrosino J."/>
            <person name="Highlander S."/>
            <person name="Gibbs R."/>
        </authorList>
    </citation>
    <scope>NUCLEOTIDE SEQUENCE [LARGE SCALE GENOMIC DNA]</scope>
    <source>
        <strain evidence="2 3">ATCC 25577</strain>
    </source>
</reference>
<dbReference type="Proteomes" id="UP000005332">
    <property type="component" value="Unassembled WGS sequence"/>
</dbReference>